<reference evidence="2 3" key="1">
    <citation type="submission" date="2023-09" db="EMBL/GenBank/DDBJ databases">
        <authorList>
            <person name="Rey-Velasco X."/>
        </authorList>
    </citation>
    <scope>NUCLEOTIDE SEQUENCE [LARGE SCALE GENOMIC DNA]</scope>
    <source>
        <strain evidence="2 3">F390</strain>
    </source>
</reference>
<name>A0ABU2ZFM9_9SPHN</name>
<evidence type="ECO:0000256" key="1">
    <source>
        <dbReference type="SAM" id="SignalP"/>
    </source>
</evidence>
<dbReference type="RefSeq" id="WP_311339644.1">
    <property type="nucleotide sequence ID" value="NZ_JAVRHS010000001.1"/>
</dbReference>
<dbReference type="EMBL" id="JAVRHS010000001">
    <property type="protein sequence ID" value="MDT0575104.1"/>
    <property type="molecule type" value="Genomic_DNA"/>
</dbReference>
<sequence length="226" mass="22796">MKITCRLPAHALAVTVPVAVLLSACASEEPAAVDGETIGEEIADAEVTGAGIDLEPASFANLDLGAKVVGPQGPTVTSRFVGPDGQTGTIESYVACPARLESCDPAALPESTTYTYVMKVTPDARASAFRTTMPVYGYAGVAGFDQAQAASAIGGDSQMELRCVEGGLFYSVLGGEGWAAGSPITFFWQGTLPPAGPQQAYQLIAGGDMGTAAGPAPARMAGGGCS</sequence>
<accession>A0ABU2ZFM9</accession>
<evidence type="ECO:0000313" key="3">
    <source>
        <dbReference type="Proteomes" id="UP001259803"/>
    </source>
</evidence>
<dbReference type="PROSITE" id="PS51257">
    <property type="entry name" value="PROKAR_LIPOPROTEIN"/>
    <property type="match status" value="1"/>
</dbReference>
<feature type="signal peptide" evidence="1">
    <location>
        <begin position="1"/>
        <end position="26"/>
    </location>
</feature>
<proteinExistence type="predicted"/>
<gene>
    <name evidence="2" type="ORF">RM533_02760</name>
</gene>
<evidence type="ECO:0008006" key="4">
    <source>
        <dbReference type="Google" id="ProtNLM"/>
    </source>
</evidence>
<organism evidence="2 3">
    <name type="scientific">Croceicoccus esteveae</name>
    <dbReference type="NCBI Taxonomy" id="3075597"/>
    <lineage>
        <taxon>Bacteria</taxon>
        <taxon>Pseudomonadati</taxon>
        <taxon>Pseudomonadota</taxon>
        <taxon>Alphaproteobacteria</taxon>
        <taxon>Sphingomonadales</taxon>
        <taxon>Erythrobacteraceae</taxon>
        <taxon>Croceicoccus</taxon>
    </lineage>
</organism>
<feature type="chain" id="PRO_5046943873" description="Lipoprotein" evidence="1">
    <location>
        <begin position="27"/>
        <end position="226"/>
    </location>
</feature>
<evidence type="ECO:0000313" key="2">
    <source>
        <dbReference type="EMBL" id="MDT0575104.1"/>
    </source>
</evidence>
<dbReference type="Proteomes" id="UP001259803">
    <property type="component" value="Unassembled WGS sequence"/>
</dbReference>
<protein>
    <recommendedName>
        <fullName evidence="4">Lipoprotein</fullName>
    </recommendedName>
</protein>
<comment type="caution">
    <text evidence="2">The sequence shown here is derived from an EMBL/GenBank/DDBJ whole genome shotgun (WGS) entry which is preliminary data.</text>
</comment>
<keyword evidence="3" id="KW-1185">Reference proteome</keyword>
<keyword evidence="1" id="KW-0732">Signal</keyword>